<dbReference type="EMBL" id="JAUEPO010000001">
    <property type="protein sequence ID" value="KAK3336166.1"/>
    <property type="molecule type" value="Genomic_DNA"/>
</dbReference>
<keyword evidence="2" id="KW-0472">Membrane</keyword>
<dbReference type="Proteomes" id="UP001286456">
    <property type="component" value="Unassembled WGS sequence"/>
</dbReference>
<reference evidence="4" key="2">
    <citation type="submission" date="2023-06" db="EMBL/GenBank/DDBJ databases">
        <authorList>
            <consortium name="Lawrence Berkeley National Laboratory"/>
            <person name="Haridas S."/>
            <person name="Hensen N."/>
            <person name="Bonometti L."/>
            <person name="Westerberg I."/>
            <person name="Brannstrom I.O."/>
            <person name="Guillou S."/>
            <person name="Cros-Aarteil S."/>
            <person name="Calhoun S."/>
            <person name="Kuo A."/>
            <person name="Mondo S."/>
            <person name="Pangilinan J."/>
            <person name="Riley R."/>
            <person name="Labutti K."/>
            <person name="Andreopoulos B."/>
            <person name="Lipzen A."/>
            <person name="Chen C."/>
            <person name="Yanf M."/>
            <person name="Daum C."/>
            <person name="Ng V."/>
            <person name="Clum A."/>
            <person name="Steindorff A."/>
            <person name="Ohm R."/>
            <person name="Martin F."/>
            <person name="Silar P."/>
            <person name="Natvig D."/>
            <person name="Lalanne C."/>
            <person name="Gautier V."/>
            <person name="Ament-Velasquez S.L."/>
            <person name="Kruys A."/>
            <person name="Hutchinson M.I."/>
            <person name="Powell A.J."/>
            <person name="Barry K."/>
            <person name="Miller A.N."/>
            <person name="Grigoriev I.V."/>
            <person name="Debuchy R."/>
            <person name="Gladieux P."/>
            <person name="Thoren M.H."/>
            <person name="Johannesson H."/>
        </authorList>
    </citation>
    <scope>NUCLEOTIDE SEQUENCE</scope>
    <source>
        <strain evidence="4">SMH4131-1</strain>
    </source>
</reference>
<feature type="compositionally biased region" description="Low complexity" evidence="1">
    <location>
        <begin position="348"/>
        <end position="358"/>
    </location>
</feature>
<feature type="transmembrane region" description="Helical" evidence="2">
    <location>
        <begin position="468"/>
        <end position="491"/>
    </location>
</feature>
<protein>
    <recommendedName>
        <fullName evidence="6">Transmembrane protein</fullName>
    </recommendedName>
</protein>
<reference evidence="4" key="1">
    <citation type="journal article" date="2023" name="Mol. Phylogenet. Evol.">
        <title>Genome-scale phylogeny and comparative genomics of the fungal order Sordariales.</title>
        <authorList>
            <person name="Hensen N."/>
            <person name="Bonometti L."/>
            <person name="Westerberg I."/>
            <person name="Brannstrom I.O."/>
            <person name="Guillou S."/>
            <person name="Cros-Aarteil S."/>
            <person name="Calhoun S."/>
            <person name="Haridas S."/>
            <person name="Kuo A."/>
            <person name="Mondo S."/>
            <person name="Pangilinan J."/>
            <person name="Riley R."/>
            <person name="LaButti K."/>
            <person name="Andreopoulos B."/>
            <person name="Lipzen A."/>
            <person name="Chen C."/>
            <person name="Yan M."/>
            <person name="Daum C."/>
            <person name="Ng V."/>
            <person name="Clum A."/>
            <person name="Steindorff A."/>
            <person name="Ohm R.A."/>
            <person name="Martin F."/>
            <person name="Silar P."/>
            <person name="Natvig D.O."/>
            <person name="Lalanne C."/>
            <person name="Gautier V."/>
            <person name="Ament-Velasquez S.L."/>
            <person name="Kruys A."/>
            <person name="Hutchinson M.I."/>
            <person name="Powell A.J."/>
            <person name="Barry K."/>
            <person name="Miller A.N."/>
            <person name="Grigoriev I.V."/>
            <person name="Debuchy R."/>
            <person name="Gladieux P."/>
            <person name="Hiltunen Thoren M."/>
            <person name="Johannesson H."/>
        </authorList>
    </citation>
    <scope>NUCLEOTIDE SEQUENCE</scope>
    <source>
        <strain evidence="4">SMH4131-1</strain>
    </source>
</reference>
<comment type="caution">
    <text evidence="4">The sequence shown here is derived from an EMBL/GenBank/DDBJ whole genome shotgun (WGS) entry which is preliminary data.</text>
</comment>
<feature type="region of interest" description="Disordered" evidence="1">
    <location>
        <begin position="315"/>
        <end position="360"/>
    </location>
</feature>
<feature type="chain" id="PRO_5042053890" description="Transmembrane protein" evidence="3">
    <location>
        <begin position="23"/>
        <end position="647"/>
    </location>
</feature>
<keyword evidence="3" id="KW-0732">Signal</keyword>
<feature type="transmembrane region" description="Helical" evidence="2">
    <location>
        <begin position="117"/>
        <end position="140"/>
    </location>
</feature>
<accession>A0AAE0MKQ2</accession>
<dbReference type="AlphaFoldDB" id="A0AAE0MKQ2"/>
<evidence type="ECO:0000256" key="1">
    <source>
        <dbReference type="SAM" id="MobiDB-lite"/>
    </source>
</evidence>
<proteinExistence type="predicted"/>
<feature type="signal peptide" evidence="3">
    <location>
        <begin position="1"/>
        <end position="22"/>
    </location>
</feature>
<evidence type="ECO:0000313" key="4">
    <source>
        <dbReference type="EMBL" id="KAK3336166.1"/>
    </source>
</evidence>
<evidence type="ECO:0000256" key="3">
    <source>
        <dbReference type="SAM" id="SignalP"/>
    </source>
</evidence>
<keyword evidence="2" id="KW-0812">Transmembrane</keyword>
<organism evidence="4 5">
    <name type="scientific">Cercophora scortea</name>
    <dbReference type="NCBI Taxonomy" id="314031"/>
    <lineage>
        <taxon>Eukaryota</taxon>
        <taxon>Fungi</taxon>
        <taxon>Dikarya</taxon>
        <taxon>Ascomycota</taxon>
        <taxon>Pezizomycotina</taxon>
        <taxon>Sordariomycetes</taxon>
        <taxon>Sordariomycetidae</taxon>
        <taxon>Sordariales</taxon>
        <taxon>Lasiosphaeriaceae</taxon>
        <taxon>Cercophora</taxon>
    </lineage>
</organism>
<sequence>MKRTSISVPLLILCSSISCCRALDTFNFSQCAIDVMDTFARDPHAVTLLDKDGQPTQDPAQAWGIPLGLCDTACGPRGDTEVFSWTVFSAAVAQWLLPWLALTAQLPYETRDGGTNMLALALAVGSPMLISYSLAITILTSRWLNRQFARLRNENETRGGHQVAVLSAAVYILKEMQHVPIAIGDSKERFAQLVVNPRNKLWWTTLQDELQRTHRDFTYSLGAQAAWVIVVAIIAMVNFFGIIDNSTVRAIGVAINSLWMWMIPVTLGWVWVGTQNSANTIRDGLMRASSAATIVPPPDPAAKEMLGFQDFTQENIPSAHGYGDIERRSASPEETSSMMAQVQTQPRSSAASSVTAASTHEEPLLVDPTYPIRVHPRLEGSKAEAGPIFNFARFPSHLQKCSLVIDTFHAMATNLHPNRQHAVDGSAWKVGDDWAKNLVGTPAQMSSWLFGTAHTAARPPAIETTAMFVHATAVAAFLQWGTTGAAVLLAYKTPVVGLGCVSGTYLLYGVTASLVWLLAVSSAYLSHRYAADISNHRDPSTMPLNFRVLEVVIPVTRYLAKGPACLNAMWVLTLSVLQFAGRYQNCWCMSIMGKAGWVILWATDQQIAQVAWGSWIGSAALVLATVILVTLFVLNSGGEEIFKRQRQ</sequence>
<keyword evidence="5" id="KW-1185">Reference proteome</keyword>
<feature type="transmembrane region" description="Helical" evidence="2">
    <location>
        <begin position="249"/>
        <end position="272"/>
    </location>
</feature>
<evidence type="ECO:0008006" key="6">
    <source>
        <dbReference type="Google" id="ProtNLM"/>
    </source>
</evidence>
<gene>
    <name evidence="4" type="ORF">B0T19DRAFT_408717</name>
</gene>
<evidence type="ECO:0000313" key="5">
    <source>
        <dbReference type="Proteomes" id="UP001286456"/>
    </source>
</evidence>
<evidence type="ECO:0000256" key="2">
    <source>
        <dbReference type="SAM" id="Phobius"/>
    </source>
</evidence>
<feature type="compositionally biased region" description="Polar residues" evidence="1">
    <location>
        <begin position="332"/>
        <end position="347"/>
    </location>
</feature>
<feature type="transmembrane region" description="Helical" evidence="2">
    <location>
        <begin position="221"/>
        <end position="243"/>
    </location>
</feature>
<feature type="transmembrane region" description="Helical" evidence="2">
    <location>
        <begin position="503"/>
        <end position="525"/>
    </location>
</feature>
<name>A0AAE0MKQ2_9PEZI</name>
<feature type="transmembrane region" description="Helical" evidence="2">
    <location>
        <begin position="615"/>
        <end position="634"/>
    </location>
</feature>
<dbReference type="PROSITE" id="PS51257">
    <property type="entry name" value="PROKAR_LIPOPROTEIN"/>
    <property type="match status" value="1"/>
</dbReference>
<keyword evidence="2" id="KW-1133">Transmembrane helix</keyword>